<comment type="caution">
    <text evidence="1">The sequence shown here is derived from an EMBL/GenBank/DDBJ whole genome shotgun (WGS) entry which is preliminary data.</text>
</comment>
<dbReference type="EMBL" id="JAOANI010000019">
    <property type="protein sequence ID" value="MCT7359676.1"/>
    <property type="molecule type" value="Genomic_DNA"/>
</dbReference>
<dbReference type="AlphaFoldDB" id="A0A9X2WFU8"/>
<reference evidence="1" key="2">
    <citation type="submission" date="2022-08" db="EMBL/GenBank/DDBJ databases">
        <authorList>
            <person name="Dong C."/>
        </authorList>
    </citation>
    <scope>NUCLEOTIDE SEQUENCE</scope>
    <source>
        <strain evidence="1">59MF3M-4</strain>
    </source>
</reference>
<gene>
    <name evidence="1" type="ORF">NYR02_11685</name>
</gene>
<protein>
    <submittedName>
        <fullName evidence="1">Uncharacterized protein</fullName>
    </submittedName>
</protein>
<accession>A0A9X2WFU8</accession>
<evidence type="ECO:0000313" key="1">
    <source>
        <dbReference type="EMBL" id="MCT7359676.1"/>
    </source>
</evidence>
<dbReference type="Proteomes" id="UP001147830">
    <property type="component" value="Unassembled WGS sequence"/>
</dbReference>
<dbReference type="RefSeq" id="WP_260976539.1">
    <property type="nucleotide sequence ID" value="NZ_JAOANI010000019.1"/>
</dbReference>
<evidence type="ECO:0000313" key="2">
    <source>
        <dbReference type="Proteomes" id="UP001147830"/>
    </source>
</evidence>
<keyword evidence="2" id="KW-1185">Reference proteome</keyword>
<organism evidence="1 2">
    <name type="scientific">Thalassolituus pacificus</name>
    <dbReference type="NCBI Taxonomy" id="2975440"/>
    <lineage>
        <taxon>Bacteria</taxon>
        <taxon>Pseudomonadati</taxon>
        <taxon>Pseudomonadota</taxon>
        <taxon>Gammaproteobacteria</taxon>
        <taxon>Oceanospirillales</taxon>
        <taxon>Oceanospirillaceae</taxon>
        <taxon>Thalassolituus</taxon>
    </lineage>
</organism>
<reference evidence="1" key="1">
    <citation type="journal article" date="2022" name="Front. Microbiol.">
        <title>Genome-based taxonomic rearrangement of Oceanobacter-related bacteria including the description of Thalassolituus hydrocarbonoclasticus sp. nov. and Thalassolituus pacificus sp. nov. and emended description of the genus Thalassolituus.</title>
        <authorList>
            <person name="Dong C."/>
            <person name="Wei L."/>
            <person name="Wang J."/>
            <person name="Lai Q."/>
            <person name="Huang Z."/>
            <person name="Shao Z."/>
        </authorList>
    </citation>
    <scope>NUCLEOTIDE SEQUENCE</scope>
    <source>
        <strain evidence="1">59MF3M-4</strain>
    </source>
</reference>
<name>A0A9X2WFU8_9GAMM</name>
<proteinExistence type="predicted"/>
<sequence>MANVLLKEKDEILVRGNIIEITPLGFQCELQLSEMDRLRDDAGRYKDLELELSVRSHSGDCTISGHGSVYSFHRASQSVCVVTVRFGELEQNAYRLISEHLSPNPVFDLDQARSARKSRMA</sequence>